<comment type="subcellular location">
    <subcellularLocation>
        <location evidence="1">Nucleus</location>
    </subcellularLocation>
</comment>
<dbReference type="EMBL" id="JAWHQM010000002">
    <property type="protein sequence ID" value="KAK5624906.1"/>
    <property type="molecule type" value="Genomic_DNA"/>
</dbReference>
<feature type="compositionally biased region" description="Basic and acidic residues" evidence="8">
    <location>
        <begin position="259"/>
        <end position="270"/>
    </location>
</feature>
<dbReference type="AlphaFoldDB" id="A0AAN7Z5P1"/>
<feature type="compositionally biased region" description="Acidic residues" evidence="8">
    <location>
        <begin position="175"/>
        <end position="186"/>
    </location>
</feature>
<name>A0AAN7Z5P1_9PEZI</name>
<gene>
    <name evidence="9" type="ORF">RRF57_000622</name>
</gene>
<keyword evidence="6" id="KW-0539">Nucleus</keyword>
<evidence type="ECO:0008006" key="11">
    <source>
        <dbReference type="Google" id="ProtNLM"/>
    </source>
</evidence>
<dbReference type="InterPro" id="IPR012423">
    <property type="entry name" value="Eaf7/MRGBP"/>
</dbReference>
<evidence type="ECO:0000256" key="7">
    <source>
        <dbReference type="ARBA" id="ARBA00025178"/>
    </source>
</evidence>
<dbReference type="Pfam" id="PF07904">
    <property type="entry name" value="Eaf7"/>
    <property type="match status" value="1"/>
</dbReference>
<dbReference type="PANTHER" id="PTHR13581:SF5">
    <property type="entry name" value="MRG_MORF4L-BINDING PROTEIN"/>
    <property type="match status" value="1"/>
</dbReference>
<comment type="similarity">
    <text evidence="2">Belongs to the EAF7 family.</text>
</comment>
<feature type="compositionally biased region" description="Basic residues" evidence="8">
    <location>
        <begin position="332"/>
        <end position="347"/>
    </location>
</feature>
<dbReference type="GO" id="GO:0005634">
    <property type="term" value="C:nucleus"/>
    <property type="evidence" value="ECO:0007669"/>
    <property type="project" value="UniProtKB-SubCell"/>
</dbReference>
<comment type="function">
    <text evidence="7">Component of the NuA4 histone acetyltransferase complex which is involved in transcriptional activation of selected genes principally by acetylation of nucleosomal histone H4 and H2A. The NuA4 complex is also involved in DNA repair.</text>
</comment>
<evidence type="ECO:0000313" key="9">
    <source>
        <dbReference type="EMBL" id="KAK5624906.1"/>
    </source>
</evidence>
<dbReference type="GO" id="GO:0006357">
    <property type="term" value="P:regulation of transcription by RNA polymerase II"/>
    <property type="evidence" value="ECO:0007669"/>
    <property type="project" value="TreeGrafter"/>
</dbReference>
<dbReference type="GO" id="GO:0006325">
    <property type="term" value="P:chromatin organization"/>
    <property type="evidence" value="ECO:0007669"/>
    <property type="project" value="UniProtKB-KW"/>
</dbReference>
<evidence type="ECO:0000256" key="5">
    <source>
        <dbReference type="ARBA" id="ARBA00023163"/>
    </source>
</evidence>
<sequence>MPPKRKSKASLAEVSTPKASVAPAQDDDAMDVDTPGKASETPRATDTPIAAKPNQPTESEVLGDPWTEDQISSLFKAIIKWKPSGMHKHFRMIAISERLRNHGFDPDVETHTRIPGIWIKLRQFFDMEMIDERDNSFDYVKSLGGDESPEEIYKDFDLPPNDFHNLMWARAAADETEPDNWSDTDAEAGSHGGATRKGMRKRKRGDTATDTASVAGSATAKTRRSSTVDDTDRDTPVASSPVSRSARGARSQKRAAAKAKTESSTKSESEHDAEEEEDNEDEEEEEEEGKQEEEAQDNNDESSSSEEEGEDREEEETEAPPTRSGRGGNTRGRGRGRGRPKGGRKKN</sequence>
<evidence type="ECO:0000256" key="3">
    <source>
        <dbReference type="ARBA" id="ARBA00022853"/>
    </source>
</evidence>
<feature type="compositionally biased region" description="Acidic residues" evidence="8">
    <location>
        <begin position="271"/>
        <end position="318"/>
    </location>
</feature>
<proteinExistence type="inferred from homology"/>
<feature type="region of interest" description="Disordered" evidence="8">
    <location>
        <begin position="1"/>
        <end position="65"/>
    </location>
</feature>
<evidence type="ECO:0000256" key="1">
    <source>
        <dbReference type="ARBA" id="ARBA00004123"/>
    </source>
</evidence>
<organism evidence="9 10">
    <name type="scientific">Xylaria bambusicola</name>
    <dbReference type="NCBI Taxonomy" id="326684"/>
    <lineage>
        <taxon>Eukaryota</taxon>
        <taxon>Fungi</taxon>
        <taxon>Dikarya</taxon>
        <taxon>Ascomycota</taxon>
        <taxon>Pezizomycotina</taxon>
        <taxon>Sordariomycetes</taxon>
        <taxon>Xylariomycetidae</taxon>
        <taxon>Xylariales</taxon>
        <taxon>Xylariaceae</taxon>
        <taxon>Xylaria</taxon>
    </lineage>
</organism>
<dbReference type="PANTHER" id="PTHR13581">
    <property type="entry name" value="MRG-BINDING PROTEIN"/>
    <property type="match status" value="1"/>
</dbReference>
<evidence type="ECO:0000256" key="2">
    <source>
        <dbReference type="ARBA" id="ARBA00007117"/>
    </source>
</evidence>
<feature type="region of interest" description="Disordered" evidence="8">
    <location>
        <begin position="175"/>
        <end position="347"/>
    </location>
</feature>
<reference evidence="9 10" key="1">
    <citation type="submission" date="2023-10" db="EMBL/GenBank/DDBJ databases">
        <title>Draft genome sequence of Xylaria bambusicola isolate GMP-LS, the root and basal stem rot pathogen of sugarcane in Indonesia.</title>
        <authorList>
            <person name="Selvaraj P."/>
            <person name="Muralishankar V."/>
            <person name="Muruganantham S."/>
            <person name="Sp S."/>
            <person name="Haryani S."/>
            <person name="Lau K.J.X."/>
            <person name="Naqvi N.I."/>
        </authorList>
    </citation>
    <scope>NUCLEOTIDE SEQUENCE [LARGE SCALE GENOMIC DNA]</scope>
    <source>
        <strain evidence="9">GMP-LS</strain>
    </source>
</reference>
<evidence type="ECO:0000256" key="6">
    <source>
        <dbReference type="ARBA" id="ARBA00023242"/>
    </source>
</evidence>
<keyword evidence="3" id="KW-0156">Chromatin regulator</keyword>
<evidence type="ECO:0000313" key="10">
    <source>
        <dbReference type="Proteomes" id="UP001305414"/>
    </source>
</evidence>
<accession>A0AAN7Z5P1</accession>
<dbReference type="Proteomes" id="UP001305414">
    <property type="component" value="Unassembled WGS sequence"/>
</dbReference>
<feature type="compositionally biased region" description="Polar residues" evidence="8">
    <location>
        <begin position="208"/>
        <end position="220"/>
    </location>
</feature>
<evidence type="ECO:0000256" key="8">
    <source>
        <dbReference type="SAM" id="MobiDB-lite"/>
    </source>
</evidence>
<keyword evidence="10" id="KW-1185">Reference proteome</keyword>
<keyword evidence="5" id="KW-0804">Transcription</keyword>
<comment type="caution">
    <text evidence="9">The sequence shown here is derived from an EMBL/GenBank/DDBJ whole genome shotgun (WGS) entry which is preliminary data.</text>
</comment>
<protein>
    <recommendedName>
        <fullName evidence="11">CT20 family protein</fullName>
    </recommendedName>
</protein>
<evidence type="ECO:0000256" key="4">
    <source>
        <dbReference type="ARBA" id="ARBA00023015"/>
    </source>
</evidence>
<keyword evidence="4" id="KW-0805">Transcription regulation</keyword>
<dbReference type="GO" id="GO:0035267">
    <property type="term" value="C:NuA4 histone acetyltransferase complex"/>
    <property type="evidence" value="ECO:0007669"/>
    <property type="project" value="TreeGrafter"/>
</dbReference>